<dbReference type="OrthoDB" id="6354723at2759"/>
<sequence>MEEIEERLHSNNSINTTSLISKIIDNIRKKYQKGLNLKDIPEIKFLKEKFLCTDPLISEVSGIALKLLITDEILTVENVTTDLLSRLDSVKCYSSLIDLLGDLLYLQSKNKVVTYNVSNPQHPFITLVNKNPQVTPYLLNKLKNLQEEIKSDVHKIFEPFYLYSLCCPSTSVQLLKYRLWNFLIQPQCVNEVPRNFYFNILGWFQVERRDDLEIAADQIIEIIEVSLNDPNFLNFDLLILWQLNILHNLSKYKLNLRSTLSSLNRNLRNRNLAIIDSVLIILSQIIDNCSPLHLDEILKLCEILIKQNKPTIYSLQTMKAALLQWLSTPCTLTNLAYNTALHIINTLNESQNKSSNNGNTLRNFYGDYKDQICTNKNIFVSINISLKLELFKKENELKNWIELVKKTSQEFKLDVFNFLCGLLLIDYENPDISIDILDILVKCSQIDVYLTPKLLTLMFYKISNNKQPKFNLALLKSFPKMVILRENIPKVIAIIQSISKGSENLYNVGLSLAFDAWKIDNKCYMYLEDLLVQNPPTKKKWERHVIKAVVLKELCDKKPELYGKDAVAHLSKILNDCNDENGALPCSIAIEAITVLCKAGIIDIKTTWATLSPKFNNDIRYPVVKSLCHLIEEVPQLSYVESHKELFDEVLLKLWQYVDLGDAKISDVALSSLTTFGIEYICKSLPEKYLEVNVVNNINSVTGKTWVRFLMENNASQASINFTKKMIANEIDEYLKYVYHSKATTEPVNYSYLPSHSVVRAIGEFIKTWVVKWKGSIHDKFYIECLKILSVEYSKPLPPLDWCFLQELIHEPRCRKYAVDIACHQVVLSGTARRLVENYVTTVTESPQEEDIDNVYRNLKFLAKSIQPIILRPFFEATLWYSIKKYNQNELQLLINISEYVKTVLVQKEVQETNKLNLVQVLDSIIFVTELNTPLFDVLCQTIIHAPTDCLKRTGNFKNTDSEEAFVKNAKIRFALSKISTTFPLAWLDEIISTWSNLYRNLDLRKDLSSVLERWIETPEECVPWIMELIGQIQANIADRCELPIVSFQFDILIFAVVTFSGNHVFLSGVNRKEELWNFFPQSLASLLDRRFWEACSVQVLEWLYHMNTEESVPKTYRRLFGVCLQSLKHNDEFLNKQRWLKLLNCTIFD</sequence>
<dbReference type="PANTHER" id="PTHR16212:SF4">
    <property type="entry name" value="FOCADHESIN"/>
    <property type="match status" value="1"/>
</dbReference>
<name>A0A9N9TQ28_PHYSR</name>
<dbReference type="InterPro" id="IPR045163">
    <property type="entry name" value="Focadhesin/RST1"/>
</dbReference>
<feature type="domain" description="DUF3730" evidence="1">
    <location>
        <begin position="455"/>
        <end position="663"/>
    </location>
</feature>
<protein>
    <recommendedName>
        <fullName evidence="1">DUF3730 domain-containing protein</fullName>
    </recommendedName>
</protein>
<reference evidence="2" key="1">
    <citation type="submission" date="2022-01" db="EMBL/GenBank/DDBJ databases">
        <authorList>
            <person name="King R."/>
        </authorList>
    </citation>
    <scope>NUCLEOTIDE SEQUENCE</scope>
</reference>
<dbReference type="InterPro" id="IPR022542">
    <property type="entry name" value="FOCAD/RST1_DUF3730"/>
</dbReference>
<dbReference type="Proteomes" id="UP001153712">
    <property type="component" value="Chromosome 6"/>
</dbReference>
<proteinExistence type="predicted"/>
<evidence type="ECO:0000259" key="1">
    <source>
        <dbReference type="Pfam" id="PF12530"/>
    </source>
</evidence>
<dbReference type="GO" id="GO:0060147">
    <property type="term" value="P:regulation of post-transcriptional gene silencing"/>
    <property type="evidence" value="ECO:0007669"/>
    <property type="project" value="InterPro"/>
</dbReference>
<organism evidence="2 3">
    <name type="scientific">Phyllotreta striolata</name>
    <name type="common">Striped flea beetle</name>
    <name type="synonym">Crioceris striolata</name>
    <dbReference type="NCBI Taxonomy" id="444603"/>
    <lineage>
        <taxon>Eukaryota</taxon>
        <taxon>Metazoa</taxon>
        <taxon>Ecdysozoa</taxon>
        <taxon>Arthropoda</taxon>
        <taxon>Hexapoda</taxon>
        <taxon>Insecta</taxon>
        <taxon>Pterygota</taxon>
        <taxon>Neoptera</taxon>
        <taxon>Endopterygota</taxon>
        <taxon>Coleoptera</taxon>
        <taxon>Polyphaga</taxon>
        <taxon>Cucujiformia</taxon>
        <taxon>Chrysomeloidea</taxon>
        <taxon>Chrysomelidae</taxon>
        <taxon>Galerucinae</taxon>
        <taxon>Alticini</taxon>
        <taxon>Phyllotreta</taxon>
    </lineage>
</organism>
<keyword evidence="3" id="KW-1185">Reference proteome</keyword>
<gene>
    <name evidence="2" type="ORF">PHYEVI_LOCUS9215</name>
</gene>
<dbReference type="Pfam" id="PF12530">
    <property type="entry name" value="DUF3730"/>
    <property type="match status" value="1"/>
</dbReference>
<dbReference type="AlphaFoldDB" id="A0A9N9TQ28"/>
<dbReference type="EMBL" id="OU900099">
    <property type="protein sequence ID" value="CAG9862911.1"/>
    <property type="molecule type" value="Genomic_DNA"/>
</dbReference>
<dbReference type="PANTHER" id="PTHR16212">
    <property type="entry name" value="FOCADHESIN FAMILY MEMBER"/>
    <property type="match status" value="1"/>
</dbReference>
<evidence type="ECO:0000313" key="3">
    <source>
        <dbReference type="Proteomes" id="UP001153712"/>
    </source>
</evidence>
<evidence type="ECO:0000313" key="2">
    <source>
        <dbReference type="EMBL" id="CAG9862911.1"/>
    </source>
</evidence>
<accession>A0A9N9TQ28</accession>